<dbReference type="InterPro" id="IPR037012">
    <property type="entry name" value="NanQ/TabA/YiaL_sf"/>
</dbReference>
<organism evidence="1 2">
    <name type="scientific">Nibricoccus aquaticus</name>
    <dbReference type="NCBI Taxonomy" id="2576891"/>
    <lineage>
        <taxon>Bacteria</taxon>
        <taxon>Pseudomonadati</taxon>
        <taxon>Verrucomicrobiota</taxon>
        <taxon>Opitutia</taxon>
        <taxon>Opitutales</taxon>
        <taxon>Opitutaceae</taxon>
        <taxon>Nibricoccus</taxon>
    </lineage>
</organism>
<dbReference type="AlphaFoldDB" id="A0A290QEN8"/>
<gene>
    <name evidence="1" type="ORF">CMV30_01875</name>
</gene>
<dbReference type="KEGG" id="vbh:CMV30_01875"/>
<name>A0A290QEN8_9BACT</name>
<reference evidence="1 2" key="1">
    <citation type="submission" date="2017-09" db="EMBL/GenBank/DDBJ databases">
        <title>Complete genome sequence of Verrucomicrobial strain HZ-65, isolated from freshwater.</title>
        <authorList>
            <person name="Choi A."/>
        </authorList>
    </citation>
    <scope>NUCLEOTIDE SEQUENCE [LARGE SCALE GENOMIC DNA]</scope>
    <source>
        <strain evidence="1 2">HZ-65</strain>
    </source>
</reference>
<dbReference type="PANTHER" id="PTHR34986">
    <property type="entry name" value="EVOLVED BETA-GALACTOSIDASE SUBUNIT BETA"/>
    <property type="match status" value="1"/>
</dbReference>
<dbReference type="Proteomes" id="UP000217265">
    <property type="component" value="Chromosome"/>
</dbReference>
<sequence length="165" mass="17532">MALFGSIATVRAQLAHAAHFQAAFAYLDEVLAPGSAGMKRILAVAAGKTERVELSGGAFALEQAYLTKERAQGFFESHRAYIDVQVIVSGEELMEVADVAKLTVGEDFTPGKDLIKYQMFGAASVLRLGAGEAAVFFPVDGHMPSLAVSSPALLHKTVIKVPVIR</sequence>
<dbReference type="GO" id="GO:0005829">
    <property type="term" value="C:cytosol"/>
    <property type="evidence" value="ECO:0007669"/>
    <property type="project" value="TreeGrafter"/>
</dbReference>
<accession>A0A290QEN8</accession>
<dbReference type="Gene3D" id="2.60.120.370">
    <property type="entry name" value="YhcH/YjgK/YiaL"/>
    <property type="match status" value="1"/>
</dbReference>
<proteinExistence type="predicted"/>
<protein>
    <submittedName>
        <fullName evidence="1">YhcH/YjgK/YiaL family protein</fullName>
    </submittedName>
</protein>
<dbReference type="OrthoDB" id="9792756at2"/>
<dbReference type="EMBL" id="CP023344">
    <property type="protein sequence ID" value="ATC62811.1"/>
    <property type="molecule type" value="Genomic_DNA"/>
</dbReference>
<dbReference type="PANTHER" id="PTHR34986:SF1">
    <property type="entry name" value="PROTEIN YIAL"/>
    <property type="match status" value="1"/>
</dbReference>
<dbReference type="RefSeq" id="WP_096054446.1">
    <property type="nucleotide sequence ID" value="NZ_CP023344.1"/>
</dbReference>
<dbReference type="Pfam" id="PF04074">
    <property type="entry name" value="DUF386"/>
    <property type="match status" value="1"/>
</dbReference>
<evidence type="ECO:0000313" key="1">
    <source>
        <dbReference type="EMBL" id="ATC62811.1"/>
    </source>
</evidence>
<dbReference type="NCBIfam" id="TIGR00022">
    <property type="entry name" value="YhcH/YjgK/YiaL family protein"/>
    <property type="match status" value="1"/>
</dbReference>
<dbReference type="InterPro" id="IPR004375">
    <property type="entry name" value="NanQ/TabA/YiaL"/>
</dbReference>
<keyword evidence="2" id="KW-1185">Reference proteome</keyword>
<dbReference type="SUPFAM" id="SSF51197">
    <property type="entry name" value="Clavaminate synthase-like"/>
    <property type="match status" value="1"/>
</dbReference>
<evidence type="ECO:0000313" key="2">
    <source>
        <dbReference type="Proteomes" id="UP000217265"/>
    </source>
</evidence>